<comment type="caution">
    <text evidence="5">The sequence shown here is derived from an EMBL/GenBank/DDBJ whole genome shotgun (WGS) entry which is preliminary data.</text>
</comment>
<evidence type="ECO:0000313" key="5">
    <source>
        <dbReference type="EMBL" id="MDQ0421286.1"/>
    </source>
</evidence>
<evidence type="ECO:0000313" key="6">
    <source>
        <dbReference type="Proteomes" id="UP001238496"/>
    </source>
</evidence>
<dbReference type="InterPro" id="IPR023346">
    <property type="entry name" value="Lysozyme-like_dom_sf"/>
</dbReference>
<dbReference type="EMBL" id="JAUSUW010000006">
    <property type="protein sequence ID" value="MDQ0421286.1"/>
    <property type="molecule type" value="Genomic_DNA"/>
</dbReference>
<reference evidence="5 6" key="1">
    <citation type="submission" date="2023-07" db="EMBL/GenBank/DDBJ databases">
        <title>Genomic Encyclopedia of Type Strains, Phase IV (KMG-IV): sequencing the most valuable type-strain genomes for metagenomic binning, comparative biology and taxonomic classification.</title>
        <authorList>
            <person name="Goeker M."/>
        </authorList>
    </citation>
    <scope>NUCLEOTIDE SEQUENCE [LARGE SCALE GENOMIC DNA]</scope>
    <source>
        <strain evidence="5 6">DSM 1111</strain>
    </source>
</reference>
<protein>
    <submittedName>
        <fullName evidence="5">Soluble lytic murein transglycosylase-like protein</fullName>
    </submittedName>
</protein>
<sequence length="323" mass="33519">MNVRTDRGIALCMAASLLAGLGGCTAIDDSVKADFASAPVANPKSPEMLAASAAEAATSGTAAPVSSVMSPAQLAAANPGPPQIIPGTETAAPIPLLKASALSPTTQQTAATEALAMVTSPDSSLPVGQEMAAATAQTQAIVAPPGIAPSAALAPGAGNAAAGEQAPVILAYAAPLRATALTSFGDPFDISPPGEPETLASDRKPETIGPTRLNALIEKYSKLYEIPVDLVHRVVHRESRYNPEAYSKGNYGLMQIRYNTARAMGYNGPADGLFDAETNIKYAVKYLKGAWLVAENDHDQAVRLYARGYYYDAKRKGLLHLMQ</sequence>
<evidence type="ECO:0000256" key="1">
    <source>
        <dbReference type="ARBA" id="ARBA00009387"/>
    </source>
</evidence>
<dbReference type="SUPFAM" id="SSF53955">
    <property type="entry name" value="Lysozyme-like"/>
    <property type="match status" value="1"/>
</dbReference>
<feature type="chain" id="PRO_5046784737" evidence="3">
    <location>
        <begin position="27"/>
        <end position="323"/>
    </location>
</feature>
<name>A0ABU0G7I7_9HYPH</name>
<evidence type="ECO:0000256" key="3">
    <source>
        <dbReference type="SAM" id="SignalP"/>
    </source>
</evidence>
<keyword evidence="3" id="KW-0732">Signal</keyword>
<dbReference type="Proteomes" id="UP001238496">
    <property type="component" value="Unassembled WGS sequence"/>
</dbReference>
<dbReference type="InterPro" id="IPR008258">
    <property type="entry name" value="Transglycosylase_SLT_dom_1"/>
</dbReference>
<gene>
    <name evidence="5" type="ORF">J2045_002322</name>
</gene>
<feature type="signal peptide" evidence="3">
    <location>
        <begin position="1"/>
        <end position="26"/>
    </location>
</feature>
<dbReference type="Pfam" id="PF01464">
    <property type="entry name" value="SLT"/>
    <property type="match status" value="1"/>
</dbReference>
<dbReference type="RefSeq" id="WP_307372885.1">
    <property type="nucleotide sequence ID" value="NZ_JAUSUW010000006.1"/>
</dbReference>
<feature type="domain" description="Transglycosylase SLT" evidence="4">
    <location>
        <begin position="216"/>
        <end position="308"/>
    </location>
</feature>
<organism evidence="5 6">
    <name type="scientific">Peteryoungia aggregata LMG 23059</name>
    <dbReference type="NCBI Taxonomy" id="1368425"/>
    <lineage>
        <taxon>Bacteria</taxon>
        <taxon>Pseudomonadati</taxon>
        <taxon>Pseudomonadota</taxon>
        <taxon>Alphaproteobacteria</taxon>
        <taxon>Hyphomicrobiales</taxon>
        <taxon>Rhizobiaceae</taxon>
        <taxon>Peteryoungia</taxon>
    </lineage>
</organism>
<comment type="similarity">
    <text evidence="1">Belongs to the virb1 family.</text>
</comment>
<accession>A0ABU0G7I7</accession>
<evidence type="ECO:0000259" key="4">
    <source>
        <dbReference type="Pfam" id="PF01464"/>
    </source>
</evidence>
<proteinExistence type="inferred from homology"/>
<keyword evidence="6" id="KW-1185">Reference proteome</keyword>
<evidence type="ECO:0000256" key="2">
    <source>
        <dbReference type="SAM" id="MobiDB-lite"/>
    </source>
</evidence>
<dbReference type="PROSITE" id="PS51257">
    <property type="entry name" value="PROKAR_LIPOPROTEIN"/>
    <property type="match status" value="1"/>
</dbReference>
<dbReference type="Gene3D" id="1.10.530.10">
    <property type="match status" value="1"/>
</dbReference>
<feature type="region of interest" description="Disordered" evidence="2">
    <location>
        <begin position="187"/>
        <end position="207"/>
    </location>
</feature>
<dbReference type="CDD" id="cd00254">
    <property type="entry name" value="LT-like"/>
    <property type="match status" value="1"/>
</dbReference>